<keyword evidence="3 7" id="KW-0812">Transmembrane</keyword>
<feature type="transmembrane region" description="Helical" evidence="7">
    <location>
        <begin position="56"/>
        <end position="78"/>
    </location>
</feature>
<feature type="transmembrane region" description="Helical" evidence="7">
    <location>
        <begin position="573"/>
        <end position="596"/>
    </location>
</feature>
<organism evidence="9 10">
    <name type="scientific">Haematobacter genomosp. 1</name>
    <dbReference type="NCBI Taxonomy" id="366618"/>
    <lineage>
        <taxon>Bacteria</taxon>
        <taxon>Pseudomonadati</taxon>
        <taxon>Pseudomonadota</taxon>
        <taxon>Alphaproteobacteria</taxon>
        <taxon>Rhodobacterales</taxon>
        <taxon>Paracoccaceae</taxon>
        <taxon>Haematobacter</taxon>
    </lineage>
</organism>
<reference evidence="9 10" key="1">
    <citation type="submission" date="2016-12" db="EMBL/GenBank/DDBJ databases">
        <title>Comparison of Traditional DNA-DNA Hybridization with In Silico Genomic Analysis.</title>
        <authorList>
            <person name="Nicholson A.C."/>
            <person name="Humrighouse B.W."/>
            <person name="Graziano J."/>
            <person name="Lasker B."/>
            <person name="Whitney A.M."/>
            <person name="Mcquiston J.R."/>
        </authorList>
    </citation>
    <scope>NUCLEOTIDE SEQUENCE [LARGE SCALE GENOMIC DNA]</scope>
    <source>
        <strain evidence="9 10">H2240</strain>
    </source>
</reference>
<dbReference type="InterPro" id="IPR004680">
    <property type="entry name" value="Cit_transptr-like_dom"/>
</dbReference>
<evidence type="ECO:0000256" key="4">
    <source>
        <dbReference type="ARBA" id="ARBA00022737"/>
    </source>
</evidence>
<dbReference type="GO" id="GO:0055085">
    <property type="term" value="P:transmembrane transport"/>
    <property type="evidence" value="ECO:0007669"/>
    <property type="project" value="InterPro"/>
</dbReference>
<evidence type="ECO:0000256" key="3">
    <source>
        <dbReference type="ARBA" id="ARBA00022692"/>
    </source>
</evidence>
<feature type="transmembrane region" description="Helical" evidence="7">
    <location>
        <begin position="428"/>
        <end position="446"/>
    </location>
</feature>
<feature type="transmembrane region" description="Helical" evidence="7">
    <location>
        <begin position="174"/>
        <end position="195"/>
    </location>
</feature>
<evidence type="ECO:0000256" key="6">
    <source>
        <dbReference type="ARBA" id="ARBA00023136"/>
    </source>
</evidence>
<feature type="transmembrane region" description="Helical" evidence="7">
    <location>
        <begin position="399"/>
        <end position="422"/>
    </location>
</feature>
<dbReference type="Gene3D" id="3.30.70.1450">
    <property type="entry name" value="Regulator of K+ conductance, C-terminal domain"/>
    <property type="match status" value="1"/>
</dbReference>
<proteinExistence type="predicted"/>
<dbReference type="GO" id="GO:0006813">
    <property type="term" value="P:potassium ion transport"/>
    <property type="evidence" value="ECO:0007669"/>
    <property type="project" value="InterPro"/>
</dbReference>
<dbReference type="GO" id="GO:0005886">
    <property type="term" value="C:plasma membrane"/>
    <property type="evidence" value="ECO:0007669"/>
    <property type="project" value="TreeGrafter"/>
</dbReference>
<dbReference type="AlphaFoldDB" id="A0A212ABB8"/>
<dbReference type="OrthoDB" id="9809303at2"/>
<sequence>MSDISLLLLIVLATIGLFIWNRLPLVVVAMGSALSLYLTGILSLDHIFVGFGDPVVVFVAALFIVTAGLEATGVTAWMGQQFERLVAGSSRRLLVIGMLAVAALCPLINSSGAIGTLMPVVMLIAVRLREQPSQFLLPMAFSSGAGSHLALTGAPKNVLIANSALDYTGHAIGFFEFAWAGVPLLAGTIVIVLLLRSRLVPARIAPRLPRDLRRHAETLVQQYRLTSDTFVLGPVRGSALAGTRVEELPLEGGLRLISVIGPAGTPRRREALRASDRLVVRGSSEKAHDFASRQGLKVVALSGAEAAGGLIDRSTGVVEAVIPLRSSLIGQPIFPGMVITPGDLVVMAIQRHGENLIGEVTLHAGDHLLIQGPWTALRQYEAREGVLIVDRSDSVRRQLVPLGVGANAMLLIVAAMVIAIASGALAPSVAAVLAAGAILLLNLLSVEDAFRAINWTTVVLIAAMFPLSAALVETGAAQLIAHHVVEVVGAASPRLLLAMIFILAVVMGIVVSNTATTMILLPVAVMAANAFGVSPLPAIMALSVATSASFLTPVSTTSNTMVMGPAGYRFSDYWPLGLPLTVWYFVVAVWLVPLIWPF</sequence>
<comment type="caution">
    <text evidence="9">The sequence shown here is derived from an EMBL/GenBank/DDBJ whole genome shotgun (WGS) entry which is preliminary data.</text>
</comment>
<evidence type="ECO:0000313" key="9">
    <source>
        <dbReference type="EMBL" id="OWJ77908.1"/>
    </source>
</evidence>
<dbReference type="InterPro" id="IPR051679">
    <property type="entry name" value="DASS-Related_Transporters"/>
</dbReference>
<evidence type="ECO:0000256" key="2">
    <source>
        <dbReference type="ARBA" id="ARBA00022448"/>
    </source>
</evidence>
<feature type="transmembrane region" description="Helical" evidence="7">
    <location>
        <begin position="495"/>
        <end position="521"/>
    </location>
</feature>
<evidence type="ECO:0000256" key="5">
    <source>
        <dbReference type="ARBA" id="ARBA00022989"/>
    </source>
</evidence>
<dbReference type="PROSITE" id="PS01271">
    <property type="entry name" value="NA_SULFATE"/>
    <property type="match status" value="1"/>
</dbReference>
<evidence type="ECO:0000313" key="10">
    <source>
        <dbReference type="Proteomes" id="UP000196878"/>
    </source>
</evidence>
<dbReference type="SUPFAM" id="SSF116726">
    <property type="entry name" value="TrkA C-terminal domain-like"/>
    <property type="match status" value="1"/>
</dbReference>
<dbReference type="Pfam" id="PF03600">
    <property type="entry name" value="CitMHS"/>
    <property type="match status" value="1"/>
</dbReference>
<dbReference type="InterPro" id="IPR036721">
    <property type="entry name" value="RCK_C_sf"/>
</dbReference>
<keyword evidence="10" id="KW-1185">Reference proteome</keyword>
<comment type="subcellular location">
    <subcellularLocation>
        <location evidence="1">Membrane</location>
        <topology evidence="1">Multi-pass membrane protein</topology>
    </subcellularLocation>
</comment>
<evidence type="ECO:0000256" key="7">
    <source>
        <dbReference type="SAM" id="Phobius"/>
    </source>
</evidence>
<evidence type="ECO:0000256" key="1">
    <source>
        <dbReference type="ARBA" id="ARBA00004141"/>
    </source>
</evidence>
<gene>
    <name evidence="9" type="ORF">CDV49_10335</name>
</gene>
<keyword evidence="5 7" id="KW-1133">Transmembrane helix</keyword>
<dbReference type="PANTHER" id="PTHR43652">
    <property type="entry name" value="BASIC AMINO ACID ANTIPORTER YFCC-RELATED"/>
    <property type="match status" value="1"/>
</dbReference>
<name>A0A212ABB8_9RHOB</name>
<evidence type="ECO:0000259" key="8">
    <source>
        <dbReference type="Pfam" id="PF03600"/>
    </source>
</evidence>
<dbReference type="Proteomes" id="UP000196878">
    <property type="component" value="Unassembled WGS sequence"/>
</dbReference>
<feature type="transmembrane region" description="Helical" evidence="7">
    <location>
        <begin position="458"/>
        <end position="480"/>
    </location>
</feature>
<dbReference type="EMBL" id="NIPW01000015">
    <property type="protein sequence ID" value="OWJ77908.1"/>
    <property type="molecule type" value="Genomic_DNA"/>
</dbReference>
<dbReference type="RefSeq" id="WP_088215457.1">
    <property type="nucleotide sequence ID" value="NZ_NIPW01000015.1"/>
</dbReference>
<keyword evidence="6 7" id="KW-0472">Membrane</keyword>
<accession>A0A212ABB8</accession>
<dbReference type="InterPro" id="IPR031312">
    <property type="entry name" value="Na/sul_symport_CS"/>
</dbReference>
<feature type="transmembrane region" description="Helical" evidence="7">
    <location>
        <begin position="26"/>
        <end position="44"/>
    </location>
</feature>
<feature type="domain" description="Citrate transporter-like" evidence="8">
    <location>
        <begin position="17"/>
        <end position="545"/>
    </location>
</feature>
<protein>
    <submittedName>
        <fullName evidence="9">SLC13 family permease</fullName>
    </submittedName>
</protein>
<keyword evidence="2" id="KW-0813">Transport</keyword>
<dbReference type="PANTHER" id="PTHR43652:SF2">
    <property type="entry name" value="BASIC AMINO ACID ANTIPORTER YFCC-RELATED"/>
    <property type="match status" value="1"/>
</dbReference>
<keyword evidence="4" id="KW-0677">Repeat</keyword>
<feature type="transmembrane region" description="Helical" evidence="7">
    <location>
        <begin position="98"/>
        <end position="123"/>
    </location>
</feature>